<name>A0A7W1XPM3_9BACL</name>
<evidence type="ECO:0000313" key="1">
    <source>
        <dbReference type="EMBL" id="MBA4600899.1"/>
    </source>
</evidence>
<gene>
    <name evidence="1" type="primary">spoIIIAB</name>
    <name evidence="1" type="ORF">H2C83_00875</name>
</gene>
<dbReference type="NCBIfam" id="TIGR02833">
    <property type="entry name" value="spore_III_AB"/>
    <property type="match status" value="1"/>
</dbReference>
<keyword evidence="2" id="KW-1185">Reference proteome</keyword>
<dbReference type="Proteomes" id="UP000538292">
    <property type="component" value="Unassembled WGS sequence"/>
</dbReference>
<dbReference type="RefSeq" id="WP_181736833.1">
    <property type="nucleotide sequence ID" value="NZ_JACEOL010000002.1"/>
</dbReference>
<reference evidence="1 2" key="1">
    <citation type="submission" date="2020-07" db="EMBL/GenBank/DDBJ databases">
        <title>Thermoactinomyces phylogeny.</title>
        <authorList>
            <person name="Dunlap C."/>
        </authorList>
    </citation>
    <scope>NUCLEOTIDE SEQUENCE [LARGE SCALE GENOMIC DNA]</scope>
    <source>
        <strain evidence="1 2">AMNI-1</strain>
    </source>
</reference>
<evidence type="ECO:0000313" key="2">
    <source>
        <dbReference type="Proteomes" id="UP000538292"/>
    </source>
</evidence>
<proteinExistence type="predicted"/>
<organism evidence="1 2">
    <name type="scientific">Thermoactinomyces mirandus</name>
    <dbReference type="NCBI Taxonomy" id="2756294"/>
    <lineage>
        <taxon>Bacteria</taxon>
        <taxon>Bacillati</taxon>
        <taxon>Bacillota</taxon>
        <taxon>Bacilli</taxon>
        <taxon>Bacillales</taxon>
        <taxon>Thermoactinomycetaceae</taxon>
        <taxon>Thermoactinomyces</taxon>
    </lineage>
</organism>
<protein>
    <submittedName>
        <fullName evidence="1">Stage III sporulation protein AB</fullName>
    </submittedName>
</protein>
<sequence length="172" mass="19549">MLKLLGAVLIILTTSWIGFQLATEFRMRPRQIQELRSSLALLKTEIDYGTRPLAEACDRIAEAAGSSLSQLFQKFSRNLRTLDGKSTYECLRLAIESEWRKTAMGKEEKGIILKLCQVLGGSNRSDQLHHLEIAAENLLMEEQKARVEQEKYEKMIKTFGILSGVLLVILMY</sequence>
<dbReference type="Pfam" id="PF09548">
    <property type="entry name" value="Spore_III_AB"/>
    <property type="match status" value="1"/>
</dbReference>
<dbReference type="AlphaFoldDB" id="A0A7W1XPM3"/>
<accession>A0A7W1XPM3</accession>
<dbReference type="InterPro" id="IPR014198">
    <property type="entry name" value="Spore_III_AB"/>
</dbReference>
<dbReference type="PIRSF" id="PIRSF021435">
    <property type="entry name" value="SpoIIIAB"/>
    <property type="match status" value="1"/>
</dbReference>
<comment type="caution">
    <text evidence="1">The sequence shown here is derived from an EMBL/GenBank/DDBJ whole genome shotgun (WGS) entry which is preliminary data.</text>
</comment>
<dbReference type="EMBL" id="JACEOL010000002">
    <property type="protein sequence ID" value="MBA4600899.1"/>
    <property type="molecule type" value="Genomic_DNA"/>
</dbReference>